<dbReference type="PROSITE" id="PS50294">
    <property type="entry name" value="WD_REPEATS_REGION"/>
    <property type="match status" value="2"/>
</dbReference>
<name>A0A0C3EWI8_PILCF</name>
<keyword evidence="5" id="KW-1185">Reference proteome</keyword>
<dbReference type="PROSITE" id="PS50082">
    <property type="entry name" value="WD_REPEATS_2"/>
    <property type="match status" value="2"/>
</dbReference>
<dbReference type="Gene3D" id="2.130.10.10">
    <property type="entry name" value="YVTN repeat-like/Quinoprotein amine dehydrogenase"/>
    <property type="match status" value="1"/>
</dbReference>
<dbReference type="STRING" id="765440.A0A0C3EWI8"/>
<dbReference type="EMBL" id="KN833163">
    <property type="protein sequence ID" value="KIM72106.1"/>
    <property type="molecule type" value="Genomic_DNA"/>
</dbReference>
<reference evidence="4 5" key="1">
    <citation type="submission" date="2014-04" db="EMBL/GenBank/DDBJ databases">
        <authorList>
            <consortium name="DOE Joint Genome Institute"/>
            <person name="Kuo A."/>
            <person name="Tarkka M."/>
            <person name="Buscot F."/>
            <person name="Kohler A."/>
            <person name="Nagy L.G."/>
            <person name="Floudas D."/>
            <person name="Copeland A."/>
            <person name="Barry K.W."/>
            <person name="Cichocki N."/>
            <person name="Veneault-Fourrey C."/>
            <person name="LaButti K."/>
            <person name="Lindquist E.A."/>
            <person name="Lipzen A."/>
            <person name="Lundell T."/>
            <person name="Morin E."/>
            <person name="Murat C."/>
            <person name="Sun H."/>
            <person name="Tunlid A."/>
            <person name="Henrissat B."/>
            <person name="Grigoriev I.V."/>
            <person name="Hibbett D.S."/>
            <person name="Martin F."/>
            <person name="Nordberg H.P."/>
            <person name="Cantor M.N."/>
            <person name="Hua S.X."/>
        </authorList>
    </citation>
    <scope>NUCLEOTIDE SEQUENCE [LARGE SCALE GENOMIC DNA]</scope>
    <source>
        <strain evidence="4 5">F 1598</strain>
    </source>
</reference>
<feature type="repeat" description="WD" evidence="3">
    <location>
        <begin position="151"/>
        <end position="179"/>
    </location>
</feature>
<keyword evidence="1 3" id="KW-0853">WD repeat</keyword>
<dbReference type="InterPro" id="IPR019775">
    <property type="entry name" value="WD40_repeat_CS"/>
</dbReference>
<organism evidence="4 5">
    <name type="scientific">Piloderma croceum (strain F 1598)</name>
    <dbReference type="NCBI Taxonomy" id="765440"/>
    <lineage>
        <taxon>Eukaryota</taxon>
        <taxon>Fungi</taxon>
        <taxon>Dikarya</taxon>
        <taxon>Basidiomycota</taxon>
        <taxon>Agaricomycotina</taxon>
        <taxon>Agaricomycetes</taxon>
        <taxon>Agaricomycetidae</taxon>
        <taxon>Atheliales</taxon>
        <taxon>Atheliaceae</taxon>
        <taxon>Piloderma</taxon>
    </lineage>
</organism>
<evidence type="ECO:0000313" key="4">
    <source>
        <dbReference type="EMBL" id="KIM72106.1"/>
    </source>
</evidence>
<proteinExistence type="predicted"/>
<evidence type="ECO:0000313" key="5">
    <source>
        <dbReference type="Proteomes" id="UP000054166"/>
    </source>
</evidence>
<dbReference type="GO" id="GO:0005634">
    <property type="term" value="C:nucleus"/>
    <property type="evidence" value="ECO:0007669"/>
    <property type="project" value="TreeGrafter"/>
</dbReference>
<dbReference type="InterPro" id="IPR015943">
    <property type="entry name" value="WD40/YVTN_repeat-like_dom_sf"/>
</dbReference>
<protein>
    <submittedName>
        <fullName evidence="4">Uncharacterized protein</fullName>
    </submittedName>
</protein>
<reference evidence="5" key="2">
    <citation type="submission" date="2015-01" db="EMBL/GenBank/DDBJ databases">
        <title>Evolutionary Origins and Diversification of the Mycorrhizal Mutualists.</title>
        <authorList>
            <consortium name="DOE Joint Genome Institute"/>
            <consortium name="Mycorrhizal Genomics Consortium"/>
            <person name="Kohler A."/>
            <person name="Kuo A."/>
            <person name="Nagy L.G."/>
            <person name="Floudas D."/>
            <person name="Copeland A."/>
            <person name="Barry K.W."/>
            <person name="Cichocki N."/>
            <person name="Veneault-Fourrey C."/>
            <person name="LaButti K."/>
            <person name="Lindquist E.A."/>
            <person name="Lipzen A."/>
            <person name="Lundell T."/>
            <person name="Morin E."/>
            <person name="Murat C."/>
            <person name="Riley R."/>
            <person name="Ohm R."/>
            <person name="Sun H."/>
            <person name="Tunlid A."/>
            <person name="Henrissat B."/>
            <person name="Grigoriev I.V."/>
            <person name="Hibbett D.S."/>
            <person name="Martin F."/>
        </authorList>
    </citation>
    <scope>NUCLEOTIDE SEQUENCE [LARGE SCALE GENOMIC DNA]</scope>
    <source>
        <strain evidence="5">F 1598</strain>
    </source>
</reference>
<dbReference type="HOGENOM" id="CLU_000288_57_19_1"/>
<dbReference type="Pfam" id="PF00400">
    <property type="entry name" value="WD40"/>
    <property type="match status" value="2"/>
</dbReference>
<dbReference type="PROSITE" id="PS00678">
    <property type="entry name" value="WD_REPEATS_1"/>
    <property type="match status" value="1"/>
</dbReference>
<accession>A0A0C3EWI8</accession>
<feature type="repeat" description="WD" evidence="3">
    <location>
        <begin position="108"/>
        <end position="149"/>
    </location>
</feature>
<dbReference type="AlphaFoldDB" id="A0A0C3EWI8"/>
<dbReference type="PANTHER" id="PTHR22847">
    <property type="entry name" value="WD40 REPEAT PROTEIN"/>
    <property type="match status" value="1"/>
</dbReference>
<dbReference type="InterPro" id="IPR036322">
    <property type="entry name" value="WD40_repeat_dom_sf"/>
</dbReference>
<dbReference type="OrthoDB" id="6262491at2759"/>
<dbReference type="GO" id="GO:1990234">
    <property type="term" value="C:transferase complex"/>
    <property type="evidence" value="ECO:0007669"/>
    <property type="project" value="UniProtKB-ARBA"/>
</dbReference>
<dbReference type="InParanoid" id="A0A0C3EWI8"/>
<dbReference type="InterPro" id="IPR001680">
    <property type="entry name" value="WD40_rpt"/>
</dbReference>
<evidence type="ECO:0000256" key="2">
    <source>
        <dbReference type="ARBA" id="ARBA00022737"/>
    </source>
</evidence>
<gene>
    <name evidence="4" type="ORF">PILCRDRAFT_16443</name>
</gene>
<sequence length="198" mass="21866">MYIHQCDFDVQIAEEVEHFMTNQFLYWLEVMSMLRKANRVTQGLRSVIVWSKMYDDRISAFMADAAKFVAAFATPHRAESETFQQKYTKIMSINSGKAINWPAIQNVLHGHSGLVCSVAFSPDGSRIVSGSFDITIRLWDAETGDAIGKPLEGHSSHVNSVAFSPDGSHIVSGSLDETITHFVHVVGMLAPSVMADDG</sequence>
<evidence type="ECO:0000256" key="3">
    <source>
        <dbReference type="PROSITE-ProRule" id="PRU00221"/>
    </source>
</evidence>
<keyword evidence="2" id="KW-0677">Repeat</keyword>
<evidence type="ECO:0000256" key="1">
    <source>
        <dbReference type="ARBA" id="ARBA00022574"/>
    </source>
</evidence>
<dbReference type="SUPFAM" id="SSF50978">
    <property type="entry name" value="WD40 repeat-like"/>
    <property type="match status" value="1"/>
</dbReference>
<dbReference type="SMART" id="SM00320">
    <property type="entry name" value="WD40"/>
    <property type="match status" value="2"/>
</dbReference>
<dbReference type="PANTHER" id="PTHR22847:SF637">
    <property type="entry name" value="WD REPEAT DOMAIN 5B"/>
    <property type="match status" value="1"/>
</dbReference>
<dbReference type="Proteomes" id="UP000054166">
    <property type="component" value="Unassembled WGS sequence"/>
</dbReference>